<reference evidence="16 17" key="1">
    <citation type="submission" date="2017-02" db="EMBL/GenBank/DDBJ databases">
        <authorList>
            <person name="Peterson S.W."/>
        </authorList>
    </citation>
    <scope>NUCLEOTIDE SEQUENCE [LARGE SCALE GENOMIC DNA]</scope>
    <source>
        <strain evidence="16 17">USBA 369</strain>
    </source>
</reference>
<dbReference type="Pfam" id="PF08448">
    <property type="entry name" value="PAS_4"/>
    <property type="match status" value="1"/>
</dbReference>
<evidence type="ECO:0000313" key="16">
    <source>
        <dbReference type="EMBL" id="SJZ79290.1"/>
    </source>
</evidence>
<dbReference type="SMART" id="SM00387">
    <property type="entry name" value="HATPase_c"/>
    <property type="match status" value="1"/>
</dbReference>
<dbReference type="Gene3D" id="1.10.287.130">
    <property type="match status" value="1"/>
</dbReference>
<protein>
    <recommendedName>
        <fullName evidence="3">histidine kinase</fullName>
        <ecNumber evidence="3">2.7.13.3</ecNumber>
    </recommendedName>
</protein>
<evidence type="ECO:0000256" key="13">
    <source>
        <dbReference type="SAM" id="Phobius"/>
    </source>
</evidence>
<evidence type="ECO:0000256" key="8">
    <source>
        <dbReference type="ARBA" id="ARBA00022741"/>
    </source>
</evidence>
<evidence type="ECO:0000256" key="3">
    <source>
        <dbReference type="ARBA" id="ARBA00012438"/>
    </source>
</evidence>
<keyword evidence="5" id="KW-0597">Phosphoprotein</keyword>
<dbReference type="Gene3D" id="3.30.450.20">
    <property type="entry name" value="PAS domain"/>
    <property type="match status" value="2"/>
</dbReference>
<evidence type="ECO:0000256" key="7">
    <source>
        <dbReference type="ARBA" id="ARBA00022692"/>
    </source>
</evidence>
<dbReference type="Gene3D" id="3.30.565.10">
    <property type="entry name" value="Histidine kinase-like ATPase, C-terminal domain"/>
    <property type="match status" value="1"/>
</dbReference>
<evidence type="ECO:0000256" key="4">
    <source>
        <dbReference type="ARBA" id="ARBA00022475"/>
    </source>
</evidence>
<dbReference type="Pfam" id="PF02518">
    <property type="entry name" value="HATPase_c"/>
    <property type="match status" value="1"/>
</dbReference>
<dbReference type="CDD" id="cd00082">
    <property type="entry name" value="HisKA"/>
    <property type="match status" value="1"/>
</dbReference>
<dbReference type="OrthoDB" id="226486at2"/>
<evidence type="ECO:0000259" key="14">
    <source>
        <dbReference type="PROSITE" id="PS50109"/>
    </source>
</evidence>
<evidence type="ECO:0000259" key="15">
    <source>
        <dbReference type="PROSITE" id="PS50112"/>
    </source>
</evidence>
<accession>A0A1T4NJ14</accession>
<keyword evidence="8" id="KW-0547">Nucleotide-binding</keyword>
<dbReference type="InterPro" id="IPR003661">
    <property type="entry name" value="HisK_dim/P_dom"/>
</dbReference>
<dbReference type="InterPro" id="IPR036890">
    <property type="entry name" value="HATPase_C_sf"/>
</dbReference>
<evidence type="ECO:0000256" key="12">
    <source>
        <dbReference type="ARBA" id="ARBA00023012"/>
    </source>
</evidence>
<dbReference type="InterPro" id="IPR004358">
    <property type="entry name" value="Sig_transdc_His_kin-like_C"/>
</dbReference>
<dbReference type="SMART" id="SM00388">
    <property type="entry name" value="HisKA"/>
    <property type="match status" value="1"/>
</dbReference>
<dbReference type="SUPFAM" id="SSF103190">
    <property type="entry name" value="Sensory domain-like"/>
    <property type="match status" value="1"/>
</dbReference>
<dbReference type="SUPFAM" id="SSF55785">
    <property type="entry name" value="PYP-like sensor domain (PAS domain)"/>
    <property type="match status" value="1"/>
</dbReference>
<dbReference type="InterPro" id="IPR003594">
    <property type="entry name" value="HATPase_dom"/>
</dbReference>
<dbReference type="PRINTS" id="PR00344">
    <property type="entry name" value="BCTRLSENSOR"/>
</dbReference>
<keyword evidence="13" id="KW-0472">Membrane</keyword>
<feature type="transmembrane region" description="Helical" evidence="13">
    <location>
        <begin position="327"/>
        <end position="348"/>
    </location>
</feature>
<comment type="catalytic activity">
    <reaction evidence="1">
        <text>ATP + protein L-histidine = ADP + protein N-phospho-L-histidine.</text>
        <dbReference type="EC" id="2.7.13.3"/>
    </reaction>
</comment>
<dbReference type="Proteomes" id="UP000190135">
    <property type="component" value="Unassembled WGS sequence"/>
</dbReference>
<dbReference type="InterPro" id="IPR035965">
    <property type="entry name" value="PAS-like_dom_sf"/>
</dbReference>
<keyword evidence="9" id="KW-0418">Kinase</keyword>
<dbReference type="InterPro" id="IPR000014">
    <property type="entry name" value="PAS"/>
</dbReference>
<dbReference type="InterPro" id="IPR005467">
    <property type="entry name" value="His_kinase_dom"/>
</dbReference>
<dbReference type="EC" id="2.7.13.3" evidence="3"/>
<keyword evidence="6" id="KW-0808">Transferase</keyword>
<dbReference type="RefSeq" id="WP_131829864.1">
    <property type="nucleotide sequence ID" value="NZ_FUXL01000003.1"/>
</dbReference>
<dbReference type="PROSITE" id="PS50109">
    <property type="entry name" value="HIS_KIN"/>
    <property type="match status" value="1"/>
</dbReference>
<feature type="domain" description="PAS" evidence="15">
    <location>
        <begin position="391"/>
        <end position="461"/>
    </location>
</feature>
<dbReference type="NCBIfam" id="TIGR00229">
    <property type="entry name" value="sensory_box"/>
    <property type="match status" value="1"/>
</dbReference>
<dbReference type="InterPro" id="IPR036097">
    <property type="entry name" value="HisK_dim/P_sf"/>
</dbReference>
<evidence type="ECO:0000256" key="5">
    <source>
        <dbReference type="ARBA" id="ARBA00022553"/>
    </source>
</evidence>
<keyword evidence="4" id="KW-1003">Cell membrane</keyword>
<feature type="domain" description="Histidine kinase" evidence="14">
    <location>
        <begin position="536"/>
        <end position="747"/>
    </location>
</feature>
<dbReference type="GO" id="GO:0005524">
    <property type="term" value="F:ATP binding"/>
    <property type="evidence" value="ECO:0007669"/>
    <property type="project" value="UniProtKB-KW"/>
</dbReference>
<dbReference type="GO" id="GO:0000155">
    <property type="term" value="F:phosphorelay sensor kinase activity"/>
    <property type="evidence" value="ECO:0007669"/>
    <property type="project" value="InterPro"/>
</dbReference>
<keyword evidence="11 13" id="KW-1133">Transmembrane helix</keyword>
<keyword evidence="10" id="KW-0067">ATP-binding</keyword>
<dbReference type="CDD" id="cd00130">
    <property type="entry name" value="PAS"/>
    <property type="match status" value="1"/>
</dbReference>
<evidence type="ECO:0000313" key="17">
    <source>
        <dbReference type="Proteomes" id="UP000190135"/>
    </source>
</evidence>
<evidence type="ECO:0000256" key="9">
    <source>
        <dbReference type="ARBA" id="ARBA00022777"/>
    </source>
</evidence>
<dbReference type="Pfam" id="PF00512">
    <property type="entry name" value="HisKA"/>
    <property type="match status" value="1"/>
</dbReference>
<sequence>MILSLRLTAAMVALVTATAAAVGLLIYERTTTAVLPTTLNGLKANAGLIANHLEGFVEGARSDILALAEMPPIPAATNGECAESSDAMPHSLQQRRQEAAAVLGAIAAANPHDLTLRLISPAPEPAEVLRASRATAGGPVRITEPTAPGTPLMEPDIVAAAQNMGKGEVFISRITFDGGNPEIGPPPMPMLRLATPLFNAAGKACGLITLKVDLRPALRQFTSRAFTDSSVYLVDEDGSYLADASSVYGFARRYGPTARFEDDWPRLAALTQATEPQAIQAETRDGVPVAATVWPVVLGDTRRVSIVETLPLPSLLDRISNVKTSSMIVGAIAAIVAAVVAGAIGLSITRPLRTMARAVSEPLGQPLTPLPVDAAGEAGVLARALDRYMSRDAMLGAVVASSFDAIATQSLDGTVTSWNAAAEAIYGFSAAEVIGTTLETIAPEDYRSVMRHALFKVARGTQVDELQGVWLHKNGGRRNVSLRMWPARNRSGKVFAACVVATDVTDRLADTQRLRRLQAEAAHASRVNAAGHMASMLSHELRQPLTAAINYATSVQRLINQRSDGDEKLKTYLGKMIEQTRRAADLIQRMRDFIGNPGTLPEVKNVNEVVEGGVETALMGHERIRVVRQYHRDLPPVTVDRVQVQQVVSNLVRNAAEAMAEVKPATLVIATRPAGANLIEVSVGDTGPGFAPGLHYQLFKPFQTTKPHGMGLGLSICRSIVEAHGGTIAVASDDHGTTVNFTLPIARGQS</sequence>
<gene>
    <name evidence="16" type="ORF">SAMN05428963_10352</name>
</gene>
<dbReference type="InterPro" id="IPR013656">
    <property type="entry name" value="PAS_4"/>
</dbReference>
<dbReference type="InterPro" id="IPR029151">
    <property type="entry name" value="Sensor-like_sf"/>
</dbReference>
<evidence type="ECO:0000256" key="10">
    <source>
        <dbReference type="ARBA" id="ARBA00022840"/>
    </source>
</evidence>
<dbReference type="GO" id="GO:0005886">
    <property type="term" value="C:plasma membrane"/>
    <property type="evidence" value="ECO:0007669"/>
    <property type="project" value="UniProtKB-SubCell"/>
</dbReference>
<keyword evidence="12" id="KW-0902">Two-component regulatory system</keyword>
<dbReference type="STRING" id="1365950.SAMN05428963_10352"/>
<dbReference type="EMBL" id="FUXL01000003">
    <property type="protein sequence ID" value="SJZ79290.1"/>
    <property type="molecule type" value="Genomic_DNA"/>
</dbReference>
<organism evidence="16 17">
    <name type="scientific">Consotaella salsifontis</name>
    <dbReference type="NCBI Taxonomy" id="1365950"/>
    <lineage>
        <taxon>Bacteria</taxon>
        <taxon>Pseudomonadati</taxon>
        <taxon>Pseudomonadota</taxon>
        <taxon>Alphaproteobacteria</taxon>
        <taxon>Hyphomicrobiales</taxon>
        <taxon>Aurantimonadaceae</taxon>
        <taxon>Consotaella</taxon>
    </lineage>
</organism>
<dbReference type="PROSITE" id="PS50112">
    <property type="entry name" value="PAS"/>
    <property type="match status" value="1"/>
</dbReference>
<dbReference type="SMART" id="SM00091">
    <property type="entry name" value="PAS"/>
    <property type="match status" value="1"/>
</dbReference>
<evidence type="ECO:0000256" key="2">
    <source>
        <dbReference type="ARBA" id="ARBA00004651"/>
    </source>
</evidence>
<evidence type="ECO:0000256" key="6">
    <source>
        <dbReference type="ARBA" id="ARBA00022679"/>
    </source>
</evidence>
<evidence type="ECO:0000256" key="11">
    <source>
        <dbReference type="ARBA" id="ARBA00022989"/>
    </source>
</evidence>
<keyword evidence="7 13" id="KW-0812">Transmembrane</keyword>
<dbReference type="AlphaFoldDB" id="A0A1T4NJ14"/>
<evidence type="ECO:0000256" key="1">
    <source>
        <dbReference type="ARBA" id="ARBA00000085"/>
    </source>
</evidence>
<dbReference type="SUPFAM" id="SSF55874">
    <property type="entry name" value="ATPase domain of HSP90 chaperone/DNA topoisomerase II/histidine kinase"/>
    <property type="match status" value="1"/>
</dbReference>
<dbReference type="SUPFAM" id="SSF47384">
    <property type="entry name" value="Homodimeric domain of signal transducing histidine kinase"/>
    <property type="match status" value="1"/>
</dbReference>
<name>A0A1T4NJ14_9HYPH</name>
<dbReference type="PANTHER" id="PTHR43065:SF10">
    <property type="entry name" value="PEROXIDE STRESS-ACTIVATED HISTIDINE KINASE MAK3"/>
    <property type="match status" value="1"/>
</dbReference>
<proteinExistence type="predicted"/>
<comment type="subcellular location">
    <subcellularLocation>
        <location evidence="2">Cell membrane</location>
        <topology evidence="2">Multi-pass membrane protein</topology>
    </subcellularLocation>
</comment>
<keyword evidence="17" id="KW-1185">Reference proteome</keyword>
<dbReference type="PANTHER" id="PTHR43065">
    <property type="entry name" value="SENSOR HISTIDINE KINASE"/>
    <property type="match status" value="1"/>
</dbReference>